<feature type="domain" description="Oxidoreductase-like" evidence="1">
    <location>
        <begin position="32"/>
        <end position="69"/>
    </location>
</feature>
<evidence type="ECO:0000313" key="2">
    <source>
        <dbReference type="EMBL" id="PXW93799.1"/>
    </source>
</evidence>
<proteinExistence type="predicted"/>
<dbReference type="RefSeq" id="WP_245909596.1">
    <property type="nucleotide sequence ID" value="NZ_QJJS01000017.1"/>
</dbReference>
<dbReference type="InterPro" id="IPR019180">
    <property type="entry name" value="Oxidoreductase-like_N"/>
</dbReference>
<dbReference type="AlphaFoldDB" id="A0A318GW52"/>
<sequence>MIPDQALMNWTPAERREAEALIEAVQARAARQGIELPAPPEVPVSCCGRGCTECVWSFYYSEVTYWRDEAMLRWAD</sequence>
<keyword evidence="3" id="KW-1185">Reference proteome</keyword>
<organism evidence="2 3">
    <name type="scientific">Sphaerotilus hippei</name>
    <dbReference type="NCBI Taxonomy" id="744406"/>
    <lineage>
        <taxon>Bacteria</taxon>
        <taxon>Pseudomonadati</taxon>
        <taxon>Pseudomonadota</taxon>
        <taxon>Betaproteobacteria</taxon>
        <taxon>Burkholderiales</taxon>
        <taxon>Sphaerotilaceae</taxon>
        <taxon>Sphaerotilus</taxon>
    </lineage>
</organism>
<name>A0A318GW52_9BURK</name>
<reference evidence="2 3" key="1">
    <citation type="submission" date="2018-05" db="EMBL/GenBank/DDBJ databases">
        <title>Genomic Encyclopedia of Type Strains, Phase IV (KMG-IV): sequencing the most valuable type-strain genomes for metagenomic binning, comparative biology and taxonomic classification.</title>
        <authorList>
            <person name="Goeker M."/>
        </authorList>
    </citation>
    <scope>NUCLEOTIDE SEQUENCE [LARGE SCALE GENOMIC DNA]</scope>
    <source>
        <strain evidence="2 3">DSM 566</strain>
    </source>
</reference>
<protein>
    <submittedName>
        <fullName evidence="2">Oxidoreductase family protein</fullName>
    </submittedName>
</protein>
<evidence type="ECO:0000259" key="1">
    <source>
        <dbReference type="Pfam" id="PF09791"/>
    </source>
</evidence>
<dbReference type="Proteomes" id="UP000247811">
    <property type="component" value="Unassembled WGS sequence"/>
</dbReference>
<dbReference type="EMBL" id="QJJS01000017">
    <property type="protein sequence ID" value="PXW93799.1"/>
    <property type="molecule type" value="Genomic_DNA"/>
</dbReference>
<comment type="caution">
    <text evidence="2">The sequence shown here is derived from an EMBL/GenBank/DDBJ whole genome shotgun (WGS) entry which is preliminary data.</text>
</comment>
<accession>A0A318GW52</accession>
<gene>
    <name evidence="2" type="ORF">C7444_1173</name>
</gene>
<evidence type="ECO:0000313" key="3">
    <source>
        <dbReference type="Proteomes" id="UP000247811"/>
    </source>
</evidence>
<dbReference type="Pfam" id="PF09791">
    <property type="entry name" value="Oxidored-like"/>
    <property type="match status" value="1"/>
</dbReference>